<evidence type="ECO:0000313" key="1">
    <source>
        <dbReference type="EMBL" id="KAJ3990905.1"/>
    </source>
</evidence>
<name>A0ABQ8PWU5_9AGAR</name>
<comment type="caution">
    <text evidence="1">The sequence shown here is derived from an EMBL/GenBank/DDBJ whole genome shotgun (WGS) entry which is preliminary data.</text>
</comment>
<dbReference type="Proteomes" id="UP001163828">
    <property type="component" value="Unassembled WGS sequence"/>
</dbReference>
<accession>A0ABQ8PWU5</accession>
<evidence type="ECO:0008006" key="3">
    <source>
        <dbReference type="Google" id="ProtNLM"/>
    </source>
</evidence>
<feature type="non-terminal residue" evidence="1">
    <location>
        <position position="1"/>
    </location>
</feature>
<gene>
    <name evidence="1" type="ORF">F5050DRAFT_1547870</name>
</gene>
<proteinExistence type="predicted"/>
<protein>
    <recommendedName>
        <fullName evidence="3">DUF4218 domain-containing protein</fullName>
    </recommendedName>
</protein>
<evidence type="ECO:0000313" key="2">
    <source>
        <dbReference type="Proteomes" id="UP001163828"/>
    </source>
</evidence>
<keyword evidence="2" id="KW-1185">Reference proteome</keyword>
<dbReference type="EMBL" id="MU791338">
    <property type="protein sequence ID" value="KAJ3990905.1"/>
    <property type="molecule type" value="Genomic_DNA"/>
</dbReference>
<feature type="non-terminal residue" evidence="1">
    <location>
        <position position="455"/>
    </location>
</feature>
<organism evidence="1 2">
    <name type="scientific">Lentinula boryana</name>
    <dbReference type="NCBI Taxonomy" id="40481"/>
    <lineage>
        <taxon>Eukaryota</taxon>
        <taxon>Fungi</taxon>
        <taxon>Dikarya</taxon>
        <taxon>Basidiomycota</taxon>
        <taxon>Agaricomycotina</taxon>
        <taxon>Agaricomycetes</taxon>
        <taxon>Agaricomycetidae</taxon>
        <taxon>Agaricales</taxon>
        <taxon>Marasmiineae</taxon>
        <taxon>Omphalotaceae</taxon>
        <taxon>Lentinula</taxon>
    </lineage>
</organism>
<reference evidence="1" key="1">
    <citation type="submission" date="2022-08" db="EMBL/GenBank/DDBJ databases">
        <authorList>
            <consortium name="DOE Joint Genome Institute"/>
            <person name="Min B."/>
            <person name="Riley R."/>
            <person name="Sierra-Patev S."/>
            <person name="Naranjo-Ortiz M."/>
            <person name="Looney B."/>
            <person name="Konkel Z."/>
            <person name="Slot J.C."/>
            <person name="Sakamoto Y."/>
            <person name="Steenwyk J.L."/>
            <person name="Rokas A."/>
            <person name="Carro J."/>
            <person name="Camarero S."/>
            <person name="Ferreira P."/>
            <person name="Molpeceres G."/>
            <person name="Ruiz-Duenas F.J."/>
            <person name="Serrano A."/>
            <person name="Henrissat B."/>
            <person name="Drula E."/>
            <person name="Hughes K.W."/>
            <person name="Mata J.L."/>
            <person name="Ishikawa N.K."/>
            <person name="Vargas-Isla R."/>
            <person name="Ushijima S."/>
            <person name="Smith C.A."/>
            <person name="Ahrendt S."/>
            <person name="Andreopoulos W."/>
            <person name="He G."/>
            <person name="Labutti K."/>
            <person name="Lipzen A."/>
            <person name="Ng V."/>
            <person name="Sandor L."/>
            <person name="Barry K."/>
            <person name="Martinez A.T."/>
            <person name="Xiao Y."/>
            <person name="Gibbons J.G."/>
            <person name="Terashima K."/>
            <person name="Hibbett D.S."/>
            <person name="Grigoriev I.V."/>
        </authorList>
    </citation>
    <scope>NUCLEOTIDE SEQUENCE</scope>
    <source>
        <strain evidence="1">TFB10827</strain>
    </source>
</reference>
<sequence length="455" mass="51133">VGSIHRSLTQPVYDADDKPLGNLSVYLNRQNVAALVFVCIDLNILPPGQFDKAGLIKALVSWRMFKPLKPMKRPAVDSSSTLRRVQRAVREVITPSYIERPPPMLGTSRAGTLKADHWRVLFSVHLPLALISLWDSDSPLAAANASDMTSVLDTAMQLTCASIAMTQDTLDPTRRDLYRECLRRHIHGLKQNFPGFILPSHHLAFHVYDFMDSFSTVRNWWAFPFENQIGRLQRIPTNHKVGELEKTMLHSFSKGSHFRQWLLRPDCPDELKTMRDILDKAYGFQSSAGSSNSSEDDHSVSVLLETGKSSRNSDGKVLSTPPPIELTRILGGSRNIRCFSQVPAFRGFFNTPSGIAQGNSYIAYKPHGDFNADWVAGRIQYIFELDGKKKFAVRRSKPSFPTSGDPFARFRQFGFEAKSVSPLFVDELEVIDDKWAVGHTARWDLNEGLTVAVNL</sequence>